<dbReference type="VEuPathDB" id="FungiDB:SDRG_17237"/>
<dbReference type="Proteomes" id="UP000030762">
    <property type="component" value="Unassembled WGS sequence"/>
</dbReference>
<dbReference type="RefSeq" id="XP_008621699.1">
    <property type="nucleotide sequence ID" value="XM_008623477.1"/>
</dbReference>
<dbReference type="AlphaFoldDB" id="T0PV36"/>
<name>T0PV36_SAPDV</name>
<organism evidence="2 3">
    <name type="scientific">Saprolegnia diclina (strain VS20)</name>
    <dbReference type="NCBI Taxonomy" id="1156394"/>
    <lineage>
        <taxon>Eukaryota</taxon>
        <taxon>Sar</taxon>
        <taxon>Stramenopiles</taxon>
        <taxon>Oomycota</taxon>
        <taxon>Saprolegniomycetes</taxon>
        <taxon>Saprolegniales</taxon>
        <taxon>Saprolegniaceae</taxon>
        <taxon>Saprolegnia</taxon>
    </lineage>
</organism>
<gene>
    <name evidence="2" type="ORF">SDRG_17237</name>
</gene>
<keyword evidence="3" id="KW-1185">Reference proteome</keyword>
<dbReference type="InParanoid" id="T0PV36"/>
<protein>
    <submittedName>
        <fullName evidence="2">Uncharacterized protein</fullName>
    </submittedName>
</protein>
<dbReference type="GeneID" id="19957964"/>
<reference evidence="2 3" key="1">
    <citation type="submission" date="2012-04" db="EMBL/GenBank/DDBJ databases">
        <title>The Genome Sequence of Saprolegnia declina VS20.</title>
        <authorList>
            <consortium name="The Broad Institute Genome Sequencing Platform"/>
            <person name="Russ C."/>
            <person name="Nusbaum C."/>
            <person name="Tyler B."/>
            <person name="van West P."/>
            <person name="Dieguez-Uribeondo J."/>
            <person name="de Bruijn I."/>
            <person name="Tripathy S."/>
            <person name="Jiang R."/>
            <person name="Young S.K."/>
            <person name="Zeng Q."/>
            <person name="Gargeya S."/>
            <person name="Fitzgerald M."/>
            <person name="Haas B."/>
            <person name="Abouelleil A."/>
            <person name="Alvarado L."/>
            <person name="Arachchi H.M."/>
            <person name="Berlin A."/>
            <person name="Chapman S.B."/>
            <person name="Goldberg J."/>
            <person name="Griggs A."/>
            <person name="Gujja S."/>
            <person name="Hansen M."/>
            <person name="Howarth C."/>
            <person name="Imamovic A."/>
            <person name="Larimer J."/>
            <person name="McCowen C."/>
            <person name="Montmayeur A."/>
            <person name="Murphy C."/>
            <person name="Neiman D."/>
            <person name="Pearson M."/>
            <person name="Priest M."/>
            <person name="Roberts A."/>
            <person name="Saif S."/>
            <person name="Shea T."/>
            <person name="Sisk P."/>
            <person name="Sykes S."/>
            <person name="Wortman J."/>
            <person name="Nusbaum C."/>
            <person name="Birren B."/>
        </authorList>
    </citation>
    <scope>NUCLEOTIDE SEQUENCE [LARGE SCALE GENOMIC DNA]</scope>
    <source>
        <strain evidence="2 3">VS20</strain>
    </source>
</reference>
<feature type="non-terminal residue" evidence="2">
    <location>
        <position position="1"/>
    </location>
</feature>
<evidence type="ECO:0000313" key="3">
    <source>
        <dbReference type="Proteomes" id="UP000030762"/>
    </source>
</evidence>
<evidence type="ECO:0000313" key="2">
    <source>
        <dbReference type="EMBL" id="EQC24870.1"/>
    </source>
</evidence>
<feature type="region of interest" description="Disordered" evidence="1">
    <location>
        <begin position="1"/>
        <end position="56"/>
    </location>
</feature>
<proteinExistence type="predicted"/>
<feature type="region of interest" description="Disordered" evidence="1">
    <location>
        <begin position="329"/>
        <end position="349"/>
    </location>
</feature>
<sequence length="764" mass="85313">PAQGTPPSEPARSQDTPPSEPARSLDTPPSKPARYLDTPPSEPASTPGDDVPAPDAGNAAEAAFIKWQIEDIKARIQMCSETARSHVQAPLVVPPTNSAYWDICGALPSNLAPASYATATLECLAHVMPFLDSIYAVRNHAFAISLAALLVDIRGDNVGKFGIKHLVLGTHRGEPQEPMAYFTWLMAKIFSTAVPERIFGNKEHWGKPMLAPTHDVLVWEVNVGDELTTTLHDGAYHLTAFVVREGEVRPQYIALVQDVNAWLCLRDGFAKFVTTATPTLENQRACLAFYTRDGRSAPSLPTPERRTSCVSSEFDDYDYDMLSDEWTPDEANSISSPANDPVTPTRVPSTEHKIRTRLLNLELRMVAQAAGKPQKRDSFDESLRLDRRWIAMVKWSVFSMTKDPSRCDEILSELAPALEIPEGVDAFKAVMIIAEHEDLRRLLALCGKTIMGDTLVGGKAGGGRSRGPIFKERRRLRISSAVLQDPAPEDYNNKLKRAQKAWFSNEPTTMVQPFIIDLIWSGLPKALVPWFRRVEEKDFHPHQKDRSKKDGMSTSDDTTPGDVTTLYVYVVDEFVCDAVFLLCKESCVWLELKLPQDNNLLAALKPRMLLGINLMLAFYPQVKPKYMDEARANLDKTMYEYLNEIKAFVEAIPTTTPVDNTATEQYNTIMKASGRFQNCADMTWYGREDGRTFYAAKTLDYALIYKKCSVSGCRTEGRVSGLRRCCTHSCATCTEAGCEKVAITKDRLCNVHFDQKKSRRPAEK</sequence>
<evidence type="ECO:0000256" key="1">
    <source>
        <dbReference type="SAM" id="MobiDB-lite"/>
    </source>
</evidence>
<dbReference type="EMBL" id="JH767354">
    <property type="protein sequence ID" value="EQC24870.1"/>
    <property type="molecule type" value="Genomic_DNA"/>
</dbReference>
<accession>T0PV36</accession>